<proteinExistence type="inferred from homology"/>
<dbReference type="FunFam" id="2.70.150.10:FF:000020">
    <property type="entry name" value="Copper-exporting P-type ATPase A"/>
    <property type="match status" value="1"/>
</dbReference>
<keyword evidence="5 13" id="KW-0479">Metal-binding</keyword>
<sequence length="732" mass="75858">MHNDTPLKLRPATSGTSCQGGCACSSTAPVRPDPAPAATDGQILSRWRIDEMDCPTEEGQIRRALARLDGVGSLSFNLLKRELAVAHVPGQDAAIIDAIRALGMTPQPLDQPAAVPDTARHWGWLALAIALALLAEGLHWFGAPDALGAAAAVAAIAAAGTSTYRKGWIALRHADLNIHALMTLAVTGAFAIGQWPEAAMVMTLFALAERLEARSLSRARDAIGRLLTLTPATATVEREGQWCSVPADSVTPGERLRVAPGERVALDARIEAGHSALDQSSLTGESLPVDKEPGDSVFAGSINQSGELVCRVTAVAGDSTLARVIRAVEGAQAARAPIQQTVDRFARIYTPVVVGLAVLLALVPPLFDGGWLDWLYRALVLLVIACPCALVIATPVTMVSALTNAARHGILVRGGAVLDAGRRLTMMALDKTGTLTAGRPVATDFVPLADAGAGELRSIAVALAARSDHPVSRAIAAAARQDGLTATEAAGLTALPGRGVRGEVDGQAYWLGNPRLLAELGVSVPAARIEALEAGGKTVVTLSDGRQALALFAVADPVRPESRQAVDDLHALGIRTVMLTGDNPQAARSVATTLGIDDVRAGLLPEDKLAAIEGLMQSAGAHAGMVGDGINDAPALARAQVGFAMGAAGSDTAIETADVALMDDDPRKLARFVRLARQSGRVLRQNLVLALGIKLAFLALTVAGLGSMWMAVFADVGASLLVIANGLRLLRA</sequence>
<dbReference type="GO" id="GO:0016887">
    <property type="term" value="F:ATP hydrolysis activity"/>
    <property type="evidence" value="ECO:0007669"/>
    <property type="project" value="InterPro"/>
</dbReference>
<dbReference type="NCBIfam" id="TIGR01494">
    <property type="entry name" value="ATPase_P-type"/>
    <property type="match status" value="1"/>
</dbReference>
<feature type="transmembrane region" description="Helical" evidence="13">
    <location>
        <begin position="122"/>
        <end position="141"/>
    </location>
</feature>
<dbReference type="GO" id="GO:0016463">
    <property type="term" value="F:P-type zinc transporter activity"/>
    <property type="evidence" value="ECO:0007669"/>
    <property type="project" value="UniProtKB-EC"/>
</dbReference>
<dbReference type="SFLD" id="SFLDS00003">
    <property type="entry name" value="Haloacid_Dehalogenase"/>
    <property type="match status" value="1"/>
</dbReference>
<evidence type="ECO:0000256" key="3">
    <source>
        <dbReference type="ARBA" id="ARBA00022475"/>
    </source>
</evidence>
<feature type="domain" description="P-type ATPase A" evidence="14">
    <location>
        <begin position="229"/>
        <end position="329"/>
    </location>
</feature>
<evidence type="ECO:0000256" key="9">
    <source>
        <dbReference type="ARBA" id="ARBA00022989"/>
    </source>
</evidence>
<dbReference type="PANTHER" id="PTHR48085:SF5">
    <property type="entry name" value="CADMIUM_ZINC-TRANSPORTING ATPASE HMA4-RELATED"/>
    <property type="match status" value="1"/>
</dbReference>
<evidence type="ECO:0000313" key="16">
    <source>
        <dbReference type="EMBL" id="ASJ23252.1"/>
    </source>
</evidence>
<dbReference type="SUPFAM" id="SSF55008">
    <property type="entry name" value="HMA, heavy metal-associated domain"/>
    <property type="match status" value="1"/>
</dbReference>
<dbReference type="InterPro" id="IPR023299">
    <property type="entry name" value="ATPase_P-typ_cyto_dom_N"/>
</dbReference>
<evidence type="ECO:0000256" key="5">
    <source>
        <dbReference type="ARBA" id="ARBA00022723"/>
    </source>
</evidence>
<feature type="transmembrane region" description="Helical" evidence="13">
    <location>
        <begin position="348"/>
        <end position="367"/>
    </location>
</feature>
<dbReference type="InterPro" id="IPR018303">
    <property type="entry name" value="ATPase_P-typ_P_site"/>
</dbReference>
<evidence type="ECO:0000256" key="7">
    <source>
        <dbReference type="ARBA" id="ARBA00022840"/>
    </source>
</evidence>
<evidence type="ECO:0000256" key="8">
    <source>
        <dbReference type="ARBA" id="ARBA00022967"/>
    </source>
</evidence>
<feature type="transmembrane region" description="Helical" evidence="13">
    <location>
        <begin position="379"/>
        <end position="403"/>
    </location>
</feature>
<dbReference type="InterPro" id="IPR023214">
    <property type="entry name" value="HAD_sf"/>
</dbReference>
<comment type="catalytic activity">
    <reaction evidence="12">
        <text>Zn(2+)(in) + ATP + H2O = Zn(2+)(out) + ADP + phosphate + H(+)</text>
        <dbReference type="Rhea" id="RHEA:20621"/>
        <dbReference type="ChEBI" id="CHEBI:15377"/>
        <dbReference type="ChEBI" id="CHEBI:15378"/>
        <dbReference type="ChEBI" id="CHEBI:29105"/>
        <dbReference type="ChEBI" id="CHEBI:30616"/>
        <dbReference type="ChEBI" id="CHEBI:43474"/>
        <dbReference type="ChEBI" id="CHEBI:456216"/>
        <dbReference type="EC" id="7.2.2.12"/>
    </reaction>
</comment>
<dbReference type="Pfam" id="PF00702">
    <property type="entry name" value="Hydrolase"/>
    <property type="match status" value="1"/>
</dbReference>
<keyword evidence="9 13" id="KW-1133">Transmembrane helix</keyword>
<dbReference type="SUPFAM" id="SSF56784">
    <property type="entry name" value="HAD-like"/>
    <property type="match status" value="1"/>
</dbReference>
<evidence type="ECO:0000313" key="17">
    <source>
        <dbReference type="Proteomes" id="UP000197424"/>
    </source>
</evidence>
<feature type="transmembrane region" description="Helical" evidence="13">
    <location>
        <begin position="147"/>
        <end position="164"/>
    </location>
</feature>
<keyword evidence="4 13" id="KW-0812">Transmembrane</keyword>
<evidence type="ECO:0000256" key="1">
    <source>
        <dbReference type="ARBA" id="ARBA00004651"/>
    </source>
</evidence>
<reference evidence="17" key="1">
    <citation type="submission" date="2017-06" db="EMBL/GenBank/DDBJ databases">
        <title>Whole genome sequence of Laribacter hongkongensis LHGZ1.</title>
        <authorList>
            <person name="Chen D."/>
            <person name="Wu H."/>
            <person name="Chen J."/>
        </authorList>
    </citation>
    <scope>NUCLEOTIDE SEQUENCE [LARGE SCALE GENOMIC DNA]</scope>
    <source>
        <strain evidence="17">LHGZ1</strain>
    </source>
</reference>
<dbReference type="Gene3D" id="3.40.50.1000">
    <property type="entry name" value="HAD superfamily/HAD-like"/>
    <property type="match status" value="1"/>
</dbReference>
<evidence type="ECO:0000256" key="6">
    <source>
        <dbReference type="ARBA" id="ARBA00022741"/>
    </source>
</evidence>
<organism evidence="16 17">
    <name type="scientific">Laribacter hongkongensis</name>
    <dbReference type="NCBI Taxonomy" id="168471"/>
    <lineage>
        <taxon>Bacteria</taxon>
        <taxon>Pseudomonadati</taxon>
        <taxon>Pseudomonadota</taxon>
        <taxon>Betaproteobacteria</taxon>
        <taxon>Neisseriales</taxon>
        <taxon>Aquaspirillaceae</taxon>
        <taxon>Laribacter</taxon>
    </lineage>
</organism>
<dbReference type="CDD" id="cd00371">
    <property type="entry name" value="HMA"/>
    <property type="match status" value="1"/>
</dbReference>
<dbReference type="GO" id="GO:0060003">
    <property type="term" value="P:copper ion export"/>
    <property type="evidence" value="ECO:0007669"/>
    <property type="project" value="UniProtKB-ARBA"/>
</dbReference>
<dbReference type="InterPro" id="IPR051014">
    <property type="entry name" value="Cation_Transport_ATPase_IB"/>
</dbReference>
<dbReference type="AlphaFoldDB" id="A0A248LF64"/>
<dbReference type="SUPFAM" id="SSF81665">
    <property type="entry name" value="Calcium ATPase, transmembrane domain M"/>
    <property type="match status" value="1"/>
</dbReference>
<dbReference type="PRINTS" id="PR00941">
    <property type="entry name" value="CDATPASE"/>
</dbReference>
<gene>
    <name evidence="16" type="primary">cadA1</name>
    <name evidence="16" type="ORF">LHGZ1_0421</name>
</gene>
<evidence type="ECO:0000256" key="4">
    <source>
        <dbReference type="ARBA" id="ARBA00022692"/>
    </source>
</evidence>
<dbReference type="InterPro" id="IPR036412">
    <property type="entry name" value="HAD-like_sf"/>
</dbReference>
<evidence type="ECO:0000259" key="14">
    <source>
        <dbReference type="Pfam" id="PF00122"/>
    </source>
</evidence>
<keyword evidence="10 13" id="KW-0472">Membrane</keyword>
<keyword evidence="3 13" id="KW-1003">Cell membrane</keyword>
<keyword evidence="6 13" id="KW-0547">Nucleotide-binding</keyword>
<dbReference type="InterPro" id="IPR006121">
    <property type="entry name" value="HMA_dom"/>
</dbReference>
<dbReference type="GO" id="GO:0005524">
    <property type="term" value="F:ATP binding"/>
    <property type="evidence" value="ECO:0007669"/>
    <property type="project" value="UniProtKB-UniRule"/>
</dbReference>
<dbReference type="PRINTS" id="PR00119">
    <property type="entry name" value="CATATPASE"/>
</dbReference>
<name>A0A248LF64_9NEIS</name>
<dbReference type="PROSITE" id="PS00154">
    <property type="entry name" value="ATPASE_E1_E2"/>
    <property type="match status" value="1"/>
</dbReference>
<protein>
    <recommendedName>
        <fullName evidence="11">P-type Zn(2+) transporter</fullName>
        <ecNumber evidence="11">7.2.2.12</ecNumber>
    </recommendedName>
</protein>
<dbReference type="OrthoDB" id="8552908at2"/>
<keyword evidence="7 13" id="KW-0067">ATP-binding</keyword>
<dbReference type="InterPro" id="IPR001757">
    <property type="entry name" value="P_typ_ATPase"/>
</dbReference>
<dbReference type="NCBIfam" id="TIGR01525">
    <property type="entry name" value="ATPase-IB_hvy"/>
    <property type="match status" value="1"/>
</dbReference>
<keyword evidence="8" id="KW-1278">Translocase</keyword>
<dbReference type="EMBL" id="CP022115">
    <property type="protein sequence ID" value="ASJ23252.1"/>
    <property type="molecule type" value="Genomic_DNA"/>
</dbReference>
<dbReference type="GO" id="GO:0005886">
    <property type="term" value="C:plasma membrane"/>
    <property type="evidence" value="ECO:0007669"/>
    <property type="project" value="UniProtKB-SubCell"/>
</dbReference>
<dbReference type="Gene3D" id="2.70.150.10">
    <property type="entry name" value="Calcium-transporting ATPase, cytoplasmic transduction domain A"/>
    <property type="match status" value="1"/>
</dbReference>
<dbReference type="InterPro" id="IPR036163">
    <property type="entry name" value="HMA_dom_sf"/>
</dbReference>
<dbReference type="Pfam" id="PF00122">
    <property type="entry name" value="E1-E2_ATPase"/>
    <property type="match status" value="1"/>
</dbReference>
<feature type="transmembrane region" description="Helical" evidence="13">
    <location>
        <begin position="687"/>
        <end position="705"/>
    </location>
</feature>
<comment type="similarity">
    <text evidence="2 13">Belongs to the cation transport ATPase (P-type) (TC 3.A.3) family. Type IB subfamily.</text>
</comment>
<dbReference type="Proteomes" id="UP000197424">
    <property type="component" value="Chromosome"/>
</dbReference>
<dbReference type="Pfam" id="PF00403">
    <property type="entry name" value="HMA"/>
    <property type="match status" value="1"/>
</dbReference>
<dbReference type="GO" id="GO:0015086">
    <property type="term" value="F:cadmium ion transmembrane transporter activity"/>
    <property type="evidence" value="ECO:0007669"/>
    <property type="project" value="TreeGrafter"/>
</dbReference>
<evidence type="ECO:0000259" key="15">
    <source>
        <dbReference type="Pfam" id="PF00403"/>
    </source>
</evidence>
<evidence type="ECO:0000256" key="12">
    <source>
        <dbReference type="ARBA" id="ARBA00047308"/>
    </source>
</evidence>
<evidence type="ECO:0000256" key="10">
    <source>
        <dbReference type="ARBA" id="ARBA00023136"/>
    </source>
</evidence>
<comment type="subcellular location">
    <subcellularLocation>
        <location evidence="1">Cell membrane</location>
        <topology evidence="1">Multi-pass membrane protein</topology>
    </subcellularLocation>
</comment>
<dbReference type="SUPFAM" id="SSF81653">
    <property type="entry name" value="Calcium ATPase, transduction domain A"/>
    <property type="match status" value="1"/>
</dbReference>
<dbReference type="RefSeq" id="WP_088859994.1">
    <property type="nucleotide sequence ID" value="NZ_CP022115.1"/>
</dbReference>
<dbReference type="Gene3D" id="3.40.1110.10">
    <property type="entry name" value="Calcium-transporting ATPase, cytoplasmic domain N"/>
    <property type="match status" value="1"/>
</dbReference>
<feature type="domain" description="HMA" evidence="15">
    <location>
        <begin position="48"/>
        <end position="103"/>
    </location>
</feature>
<dbReference type="NCBIfam" id="TIGR01511">
    <property type="entry name" value="ATPase-IB1_Cu"/>
    <property type="match status" value="1"/>
</dbReference>
<dbReference type="InterPro" id="IPR008250">
    <property type="entry name" value="ATPase_P-typ_transduc_dom_A_sf"/>
</dbReference>
<feature type="transmembrane region" description="Helical" evidence="13">
    <location>
        <begin position="711"/>
        <end position="730"/>
    </location>
</feature>
<dbReference type="InterPro" id="IPR023298">
    <property type="entry name" value="ATPase_P-typ_TM_dom_sf"/>
</dbReference>
<dbReference type="GO" id="GO:0046872">
    <property type="term" value="F:metal ion binding"/>
    <property type="evidence" value="ECO:0007669"/>
    <property type="project" value="UniProtKB-KW"/>
</dbReference>
<accession>A0A248LF64</accession>
<dbReference type="InterPro" id="IPR059000">
    <property type="entry name" value="ATPase_P-type_domA"/>
</dbReference>
<dbReference type="Gene3D" id="3.30.70.100">
    <property type="match status" value="1"/>
</dbReference>
<evidence type="ECO:0000256" key="11">
    <source>
        <dbReference type="ARBA" id="ARBA00039097"/>
    </source>
</evidence>
<dbReference type="EC" id="7.2.2.12" evidence="11"/>
<dbReference type="InterPro" id="IPR044492">
    <property type="entry name" value="P_typ_ATPase_HD_dom"/>
</dbReference>
<evidence type="ECO:0000256" key="13">
    <source>
        <dbReference type="RuleBase" id="RU362081"/>
    </source>
</evidence>
<dbReference type="SFLD" id="SFLDG00002">
    <property type="entry name" value="C1.7:_P-type_atpase_like"/>
    <property type="match status" value="1"/>
</dbReference>
<evidence type="ECO:0000256" key="2">
    <source>
        <dbReference type="ARBA" id="ARBA00006024"/>
    </source>
</evidence>
<dbReference type="InterPro" id="IPR027256">
    <property type="entry name" value="P-typ_ATPase_IB"/>
</dbReference>
<dbReference type="SFLD" id="SFLDF00027">
    <property type="entry name" value="p-type_atpase"/>
    <property type="match status" value="1"/>
</dbReference>
<dbReference type="PANTHER" id="PTHR48085">
    <property type="entry name" value="CADMIUM/ZINC-TRANSPORTING ATPASE HMA2-RELATED"/>
    <property type="match status" value="1"/>
</dbReference>